<evidence type="ECO:0000256" key="1">
    <source>
        <dbReference type="SAM" id="MobiDB-lite"/>
    </source>
</evidence>
<dbReference type="Pfam" id="PF07173">
    <property type="entry name" value="GRDP-like"/>
    <property type="match status" value="1"/>
</dbReference>
<keyword evidence="2" id="KW-0812">Transmembrane</keyword>
<feature type="transmembrane region" description="Helical" evidence="2">
    <location>
        <begin position="729"/>
        <end position="752"/>
    </location>
</feature>
<dbReference type="AlphaFoldDB" id="A0A6H0XXQ2"/>
<proteinExistence type="predicted"/>
<accession>A0A6H0XXQ2</accession>
<evidence type="ECO:0008006" key="5">
    <source>
        <dbReference type="Google" id="ProtNLM"/>
    </source>
</evidence>
<sequence>MPGRLSKLFSRGDKEKEALADAEANRNSTTTAVPPPYGSAPVDFDAEEASSAPDITAGFSNLRIRLDKLEGIPELPECVAHLKLLECFYRLQQKIGSTDGLYGIHDSAVLSIGLPDDSIAELLSKLAEKRWAVYVARAVDRFESWSQARFPCGGQPTISMIHYLGRIGYLTLQTNVSSGLNGPPLQAEALSENDLPPLDVLLVWHAFMLNPRAYFEDCLRKGKMHMWQHNFPWELVARAIDSETFIYTPNETSIVAFVASTGRVWDNNDESSGKRIICPKCRRINEASWTVIDNVPISASSLEQAKQLVEVMLSSGTGYCDQNLLVQCVDQTCRSSISHEYLKVGKFCRDIYDLQSKQTPMPGTLFGRTGIPQRIGARKDAHAARVLENTNHFFSAGLVRTFLTSNFNGRSTTTMADVRAEIDLVLKDWRYMRKASTFKYSGFRSDERAALRRVMSRYWNNSSDFSIDLVGAVVRQSSFTEKMHNIDWLHSPALYSTIPRLIVKYQRFVAMAKTVSHMVVPTLDVDLAWHTHQLSPRSYCHYTVNQTSTFMDHDDKVAEVRLNDAFALTSKHYERKYGEPYSECTCWYCEAVRESHTSAISRLFYGNDEPPHVADTDPRKSVHISSHNAVRPQGDASYDLDLKRQVQKLEETYEAACRRARKKGREPPKRNDYYYSDAYGYPVYMPMYIPVVAPMPCTSAYYPVGGCMAVASGRTAIAAPVLAALELRLVAVVMAAIVAMVLAAAVVLRAAVVALQVVVVALQEEVVGAVAEDHHAKLRGSPSFRW</sequence>
<evidence type="ECO:0000313" key="4">
    <source>
        <dbReference type="Proteomes" id="UP000503462"/>
    </source>
</evidence>
<keyword evidence="2" id="KW-0472">Membrane</keyword>
<reference evidence="3 4" key="1">
    <citation type="journal article" date="2016" name="Sci. Rep.">
        <title>Peltaster fructicola genome reveals evolution from an invasive phytopathogen to an ectophytic parasite.</title>
        <authorList>
            <person name="Xu C."/>
            <person name="Chen H."/>
            <person name="Gleason M.L."/>
            <person name="Xu J.R."/>
            <person name="Liu H."/>
            <person name="Zhang R."/>
            <person name="Sun G."/>
        </authorList>
    </citation>
    <scope>NUCLEOTIDE SEQUENCE [LARGE SCALE GENOMIC DNA]</scope>
    <source>
        <strain evidence="3 4">LNHT1506</strain>
    </source>
</reference>
<dbReference type="Proteomes" id="UP000503462">
    <property type="component" value="Chromosome 3"/>
</dbReference>
<evidence type="ECO:0000313" key="3">
    <source>
        <dbReference type="EMBL" id="QIW99532.1"/>
    </source>
</evidence>
<feature type="region of interest" description="Disordered" evidence="1">
    <location>
        <begin position="1"/>
        <end position="39"/>
    </location>
</feature>
<gene>
    <name evidence="3" type="ORF">AMS68_005050</name>
</gene>
<dbReference type="PANTHER" id="PTHR34365:SF7">
    <property type="entry name" value="GLYCINE-RICH DOMAIN-CONTAINING PROTEIN 1"/>
    <property type="match status" value="1"/>
</dbReference>
<dbReference type="InterPro" id="IPR009836">
    <property type="entry name" value="GRDP-like"/>
</dbReference>
<dbReference type="OrthoDB" id="2684236at2759"/>
<evidence type="ECO:0000256" key="2">
    <source>
        <dbReference type="SAM" id="Phobius"/>
    </source>
</evidence>
<keyword evidence="4" id="KW-1185">Reference proteome</keyword>
<name>A0A6H0XXQ2_9PEZI</name>
<organism evidence="3 4">
    <name type="scientific">Peltaster fructicola</name>
    <dbReference type="NCBI Taxonomy" id="286661"/>
    <lineage>
        <taxon>Eukaryota</taxon>
        <taxon>Fungi</taxon>
        <taxon>Dikarya</taxon>
        <taxon>Ascomycota</taxon>
        <taxon>Pezizomycotina</taxon>
        <taxon>Dothideomycetes</taxon>
        <taxon>Dothideomycetes incertae sedis</taxon>
        <taxon>Peltaster</taxon>
    </lineage>
</organism>
<keyword evidence="2" id="KW-1133">Transmembrane helix</keyword>
<dbReference type="PANTHER" id="PTHR34365">
    <property type="entry name" value="ENOLASE (DUF1399)"/>
    <property type="match status" value="1"/>
</dbReference>
<feature type="compositionally biased region" description="Basic and acidic residues" evidence="1">
    <location>
        <begin position="10"/>
        <end position="19"/>
    </location>
</feature>
<dbReference type="EMBL" id="CP051141">
    <property type="protein sequence ID" value="QIW99532.1"/>
    <property type="molecule type" value="Genomic_DNA"/>
</dbReference>
<protein>
    <recommendedName>
        <fullName evidence="5">Alpha-ketoglutarate-dependent sulfonate dioxygenase</fullName>
    </recommendedName>
</protein>